<evidence type="ECO:0000256" key="2">
    <source>
        <dbReference type="ARBA" id="ARBA00022598"/>
    </source>
</evidence>
<dbReference type="InterPro" id="IPR025110">
    <property type="entry name" value="AMP-bd_C"/>
</dbReference>
<dbReference type="InterPro" id="IPR045851">
    <property type="entry name" value="AMP-bd_C_sf"/>
</dbReference>
<dbReference type="EMBL" id="JAPHEG010000005">
    <property type="protein sequence ID" value="MDF2953908.1"/>
    <property type="molecule type" value="Genomic_DNA"/>
</dbReference>
<sequence length="545" mass="62331">MYTYDVEYFKRLFDKNFLYIKNFMRNVERYKNKIALIDGEKDKKWNYETLNFEINKLAHALLENGIKPGDVIVYQLMNVPEFAFIYLASKKIGAINCPINFKLSPGEIAYILDDSKPYVFIFQASLGEKIKNALEISQHKPKVLIYVEDGTCDLGIPYNEFIENKPLSEPPESYCDAWAEVTRLYTSGTTGRPKGIPLNNVNEILTCLEVILCLGLNREDILLNLSPWFHRGGVYLGGPSPGLFLGATIIAMKLFSPKRALEIIEKYNVTFTVGVPSMYKLLVEEQKKFSYNISSLRGALSMGAPLDKSLCIEMKEILTPNIFNGYGTSETFLNTLLIPEDLPGKAGTTGRNITFFSDVRVVKVYPDKLAEPEELAERNNREVGEVIMRSLTGPFDYYNKPQERAKRVYKDWFYCGDLATWDEEGYLTIVSRKDDMIIVGGENIYPVQIEEAIQEHPKVLQCAVVGVPDELRGQAIVAYVVKKDESLTLEELKEFINKHPMIPPHKRPRYWVFVDELPMTATGKKQHYKLREKVLKDLKKGLLMR</sequence>
<proteinExistence type="inferred from homology"/>
<evidence type="ECO:0000256" key="1">
    <source>
        <dbReference type="ARBA" id="ARBA00006432"/>
    </source>
</evidence>
<reference evidence="5" key="1">
    <citation type="submission" date="2022-11" db="EMBL/GenBank/DDBJ databases">
        <title>Candidatus Alkanophaga archaea from heated hydrothermal vent sediment oxidize petroleum alkanes.</title>
        <authorList>
            <person name="Zehnle H."/>
            <person name="Laso-Perez R."/>
            <person name="Lipp J."/>
            <person name="Teske A."/>
            <person name="Wegener G."/>
        </authorList>
    </citation>
    <scope>NUCLEOTIDE SEQUENCE</scope>
    <source>
        <strain evidence="5">MCA70</strain>
    </source>
</reference>
<organism evidence="5 6">
    <name type="scientific">Candidatus Thermodesulfobacterium syntrophicum</name>
    <dbReference type="NCBI Taxonomy" id="3060442"/>
    <lineage>
        <taxon>Bacteria</taxon>
        <taxon>Pseudomonadati</taxon>
        <taxon>Thermodesulfobacteriota</taxon>
        <taxon>Thermodesulfobacteria</taxon>
        <taxon>Thermodesulfobacteriales</taxon>
        <taxon>Thermodesulfobacteriaceae</taxon>
        <taxon>Thermodesulfobacterium</taxon>
    </lineage>
</organism>
<evidence type="ECO:0000313" key="5">
    <source>
        <dbReference type="EMBL" id="MDF2953908.1"/>
    </source>
</evidence>
<evidence type="ECO:0000259" key="3">
    <source>
        <dbReference type="Pfam" id="PF00501"/>
    </source>
</evidence>
<dbReference type="Gene3D" id="3.40.50.12780">
    <property type="entry name" value="N-terminal domain of ligase-like"/>
    <property type="match status" value="1"/>
</dbReference>
<gene>
    <name evidence="5" type="ORF">OD816_001153</name>
</gene>
<comment type="similarity">
    <text evidence="1">Belongs to the ATP-dependent AMP-binding enzyme family.</text>
</comment>
<protein>
    <submittedName>
        <fullName evidence="5">O-succinylbenzoic acid-CoA ligase MenE or related acyl-CoA synthetase</fullName>
    </submittedName>
</protein>
<dbReference type="PANTHER" id="PTHR43201">
    <property type="entry name" value="ACYL-COA SYNTHETASE"/>
    <property type="match status" value="1"/>
</dbReference>
<feature type="domain" description="AMP-dependent synthetase/ligase" evidence="3">
    <location>
        <begin position="24"/>
        <end position="389"/>
    </location>
</feature>
<dbReference type="GO" id="GO:0031956">
    <property type="term" value="F:medium-chain fatty acid-CoA ligase activity"/>
    <property type="evidence" value="ECO:0007669"/>
    <property type="project" value="TreeGrafter"/>
</dbReference>
<dbReference type="GO" id="GO:0006631">
    <property type="term" value="P:fatty acid metabolic process"/>
    <property type="evidence" value="ECO:0007669"/>
    <property type="project" value="TreeGrafter"/>
</dbReference>
<name>A0AAE3TG10_9BACT</name>
<accession>A0AAE3TG10</accession>
<evidence type="ECO:0000259" key="4">
    <source>
        <dbReference type="Pfam" id="PF13193"/>
    </source>
</evidence>
<keyword evidence="2 5" id="KW-0436">Ligase</keyword>
<dbReference type="PANTHER" id="PTHR43201:SF5">
    <property type="entry name" value="MEDIUM-CHAIN ACYL-COA LIGASE ACSF2, MITOCHONDRIAL"/>
    <property type="match status" value="1"/>
</dbReference>
<comment type="caution">
    <text evidence="5">The sequence shown here is derived from an EMBL/GenBank/DDBJ whole genome shotgun (WGS) entry which is preliminary data.</text>
</comment>
<feature type="domain" description="AMP-binding enzyme C-terminal" evidence="4">
    <location>
        <begin position="448"/>
        <end position="524"/>
    </location>
</feature>
<dbReference type="Pfam" id="PF13193">
    <property type="entry name" value="AMP-binding_C"/>
    <property type="match status" value="1"/>
</dbReference>
<dbReference type="Pfam" id="PF00501">
    <property type="entry name" value="AMP-binding"/>
    <property type="match status" value="1"/>
</dbReference>
<dbReference type="InterPro" id="IPR000873">
    <property type="entry name" value="AMP-dep_synth/lig_dom"/>
</dbReference>
<dbReference type="Proteomes" id="UP001144110">
    <property type="component" value="Unassembled WGS sequence"/>
</dbReference>
<dbReference type="SUPFAM" id="SSF56801">
    <property type="entry name" value="Acetyl-CoA synthetase-like"/>
    <property type="match status" value="1"/>
</dbReference>
<evidence type="ECO:0000313" key="6">
    <source>
        <dbReference type="Proteomes" id="UP001144110"/>
    </source>
</evidence>
<dbReference type="AlphaFoldDB" id="A0AAE3TG10"/>
<dbReference type="Gene3D" id="3.30.300.30">
    <property type="match status" value="1"/>
</dbReference>
<dbReference type="InterPro" id="IPR042099">
    <property type="entry name" value="ANL_N_sf"/>
</dbReference>